<dbReference type="Pfam" id="PF00005">
    <property type="entry name" value="ABC_tran"/>
    <property type="match status" value="1"/>
</dbReference>
<protein>
    <submittedName>
        <fullName evidence="5">p-loop containing nucleoside triphosphate hydrolase protein</fullName>
    </submittedName>
</protein>
<dbReference type="SUPFAM" id="SSF52540">
    <property type="entry name" value="P-loop containing nucleoside triphosphate hydrolases"/>
    <property type="match status" value="1"/>
</dbReference>
<dbReference type="GO" id="GO:0005524">
    <property type="term" value="F:ATP binding"/>
    <property type="evidence" value="ECO:0007669"/>
    <property type="project" value="UniProtKB-KW"/>
</dbReference>
<dbReference type="PANTHER" id="PTHR24221">
    <property type="entry name" value="ATP-BINDING CASSETTE SUB-FAMILY B"/>
    <property type="match status" value="1"/>
</dbReference>
<name>A0A165I9Z6_9APHY</name>
<keyword evidence="5" id="KW-0378">Hydrolase</keyword>
<gene>
    <name evidence="5" type="ORF">LAESUDRAFT_719097</name>
</gene>
<keyword evidence="2" id="KW-0067">ATP-binding</keyword>
<feature type="domain" description="ABC transporter" evidence="4">
    <location>
        <begin position="448"/>
        <end position="716"/>
    </location>
</feature>
<dbReference type="PROSITE" id="PS50893">
    <property type="entry name" value="ABC_TRANSPORTER_2"/>
    <property type="match status" value="1"/>
</dbReference>
<dbReference type="InterPro" id="IPR003593">
    <property type="entry name" value="AAA+_ATPase"/>
</dbReference>
<dbReference type="AlphaFoldDB" id="A0A165I9Z6"/>
<dbReference type="OrthoDB" id="6500128at2759"/>
<dbReference type="PROSITE" id="PS00211">
    <property type="entry name" value="ABC_TRANSPORTER_1"/>
    <property type="match status" value="1"/>
</dbReference>
<dbReference type="EMBL" id="KV427605">
    <property type="protein sequence ID" value="KZT12787.1"/>
    <property type="molecule type" value="Genomic_DNA"/>
</dbReference>
<dbReference type="STRING" id="1314785.A0A165I9Z6"/>
<dbReference type="InterPro" id="IPR003439">
    <property type="entry name" value="ABC_transporter-like_ATP-bd"/>
</dbReference>
<accession>A0A165I9Z6</accession>
<evidence type="ECO:0000256" key="1">
    <source>
        <dbReference type="ARBA" id="ARBA00022741"/>
    </source>
</evidence>
<dbReference type="RefSeq" id="XP_040770297.1">
    <property type="nucleotide sequence ID" value="XM_040907564.1"/>
</dbReference>
<proteinExistence type="inferred from homology"/>
<dbReference type="InterPro" id="IPR017871">
    <property type="entry name" value="ABC_transporter-like_CS"/>
</dbReference>
<sequence length="718" mass="80764">MTLRLRFHSWRYLPPELCFPQAAQCAPRTEERTHHVKSEYHDPSEAFYRAWLASRTPLAGSDAFLPPGAHRPLSAHQIKLAYQIVKLCGYDTFALIWVLHPWRFLLMIIVQLLRGVLPAFKGYSQASIINEFQSFMTSGEYTLSHLLSSILFELIRIGFETVLDSFATANEELVQSSIQFLLEHKQIETRLRLDVPTLADPVVRDLLQESDFFVRSFGSMSSFGLFSMFDITRILTLISELVSHLFILSSLTRSNMSDAVLITCVLASAVPSLFPWLATGRTMFEDLDDPHELRLLAKQEKMRALAYSDALRQEVVFFGLGSWILRGWAQARMALLKAERSQSKQSAEFTSQLLSRVGISDLSAAVQNMLLMLLVKTSPASLGTFTLYRNSVQALFLTIAALIHSLRMAYQAIFLMSAYWAATTVKAHLRPTASQRMNYECSCKGMELQVKNLSYTYPGCIHPVLNGVNLTIRAGETLAIVGYNGSGKSTLAKVLLRIVDFDSGQLLVNRVDIRKYDPDDYHTHCTAVFQDFSKFNASAQENIAVGFIDEKRNRAAIESAIRLGCATQIVYSLPQGLKTKLDVISDEANSFMARDSCVNNSRSFPQHGLSGGEWQRIALSRAFMRAQRPEVELIVFDEATSSLDAHAQNRIFDSIDKVTHSSDGKRTKTVIFITHRLSTARRADKIAMMEHGTITEFGTHEELLRRDGQYAALYRAST</sequence>
<dbReference type="Gene3D" id="3.40.50.300">
    <property type="entry name" value="P-loop containing nucleotide triphosphate hydrolases"/>
    <property type="match status" value="1"/>
</dbReference>
<reference evidence="5 6" key="1">
    <citation type="journal article" date="2016" name="Mol. Biol. Evol.">
        <title>Comparative Genomics of Early-Diverging Mushroom-Forming Fungi Provides Insights into the Origins of Lignocellulose Decay Capabilities.</title>
        <authorList>
            <person name="Nagy L.G."/>
            <person name="Riley R."/>
            <person name="Tritt A."/>
            <person name="Adam C."/>
            <person name="Daum C."/>
            <person name="Floudas D."/>
            <person name="Sun H."/>
            <person name="Yadav J.S."/>
            <person name="Pangilinan J."/>
            <person name="Larsson K.H."/>
            <person name="Matsuura K."/>
            <person name="Barry K."/>
            <person name="Labutti K."/>
            <person name="Kuo R."/>
            <person name="Ohm R.A."/>
            <person name="Bhattacharya S.S."/>
            <person name="Shirouzu T."/>
            <person name="Yoshinaga Y."/>
            <person name="Martin F.M."/>
            <person name="Grigoriev I.V."/>
            <person name="Hibbett D.S."/>
        </authorList>
    </citation>
    <scope>NUCLEOTIDE SEQUENCE [LARGE SCALE GENOMIC DNA]</scope>
    <source>
        <strain evidence="5 6">93-53</strain>
    </source>
</reference>
<dbReference type="InterPro" id="IPR039421">
    <property type="entry name" value="Type_1_exporter"/>
</dbReference>
<evidence type="ECO:0000256" key="3">
    <source>
        <dbReference type="ARBA" id="ARBA00024363"/>
    </source>
</evidence>
<evidence type="ECO:0000313" key="5">
    <source>
        <dbReference type="EMBL" id="KZT12787.1"/>
    </source>
</evidence>
<comment type="similarity">
    <text evidence="3">Belongs to the ABC transporter superfamily. ABCB family. Heavy Metal importer (TC 3.A.1.210) subfamily.</text>
</comment>
<organism evidence="5 6">
    <name type="scientific">Laetiporus sulphureus 93-53</name>
    <dbReference type="NCBI Taxonomy" id="1314785"/>
    <lineage>
        <taxon>Eukaryota</taxon>
        <taxon>Fungi</taxon>
        <taxon>Dikarya</taxon>
        <taxon>Basidiomycota</taxon>
        <taxon>Agaricomycotina</taxon>
        <taxon>Agaricomycetes</taxon>
        <taxon>Polyporales</taxon>
        <taxon>Laetiporus</taxon>
    </lineage>
</organism>
<dbReference type="GO" id="GO:0016887">
    <property type="term" value="F:ATP hydrolysis activity"/>
    <property type="evidence" value="ECO:0007669"/>
    <property type="project" value="InterPro"/>
</dbReference>
<dbReference type="GO" id="GO:0034040">
    <property type="term" value="F:ATPase-coupled lipid transmembrane transporter activity"/>
    <property type="evidence" value="ECO:0007669"/>
    <property type="project" value="TreeGrafter"/>
</dbReference>
<keyword evidence="1" id="KW-0547">Nucleotide-binding</keyword>
<dbReference type="GeneID" id="63824593"/>
<dbReference type="Proteomes" id="UP000076871">
    <property type="component" value="Unassembled WGS sequence"/>
</dbReference>
<keyword evidence="6" id="KW-1185">Reference proteome</keyword>
<evidence type="ECO:0000313" key="6">
    <source>
        <dbReference type="Proteomes" id="UP000076871"/>
    </source>
</evidence>
<dbReference type="InterPro" id="IPR027417">
    <property type="entry name" value="P-loop_NTPase"/>
</dbReference>
<dbReference type="SMART" id="SM00382">
    <property type="entry name" value="AAA"/>
    <property type="match status" value="1"/>
</dbReference>
<evidence type="ECO:0000259" key="4">
    <source>
        <dbReference type="PROSITE" id="PS50893"/>
    </source>
</evidence>
<evidence type="ECO:0000256" key="2">
    <source>
        <dbReference type="ARBA" id="ARBA00022840"/>
    </source>
</evidence>
<dbReference type="InParanoid" id="A0A165I9Z6"/>
<dbReference type="PANTHER" id="PTHR24221:SF654">
    <property type="entry name" value="ATP-BINDING CASSETTE SUB-FAMILY B MEMBER 6"/>
    <property type="match status" value="1"/>
</dbReference>